<dbReference type="PRINTS" id="PR00625">
    <property type="entry name" value="JDOMAIN"/>
</dbReference>
<dbReference type="PROSITE" id="PS00636">
    <property type="entry name" value="DNAJ_1"/>
    <property type="match status" value="1"/>
</dbReference>
<gene>
    <name evidence="2" type="ORF">CANARDRAFT_28549</name>
</gene>
<dbReference type="InterPro" id="IPR036869">
    <property type="entry name" value="J_dom_sf"/>
</dbReference>
<evidence type="ECO:0000313" key="2">
    <source>
        <dbReference type="EMBL" id="ODV85286.1"/>
    </source>
</evidence>
<dbReference type="STRING" id="983967.A0A1E4T0I9"/>
<name>A0A1E4T0I9_9ASCO</name>
<reference evidence="3" key="1">
    <citation type="submission" date="2016-04" db="EMBL/GenBank/DDBJ databases">
        <title>Comparative genomics of biotechnologically important yeasts.</title>
        <authorList>
            <consortium name="DOE Joint Genome Institute"/>
            <person name="Riley R."/>
            <person name="Haridas S."/>
            <person name="Wolfe K.H."/>
            <person name="Lopes M.R."/>
            <person name="Hittinger C.T."/>
            <person name="Goker M."/>
            <person name="Salamov A."/>
            <person name="Wisecaver J."/>
            <person name="Long T.M."/>
            <person name="Aerts A.L."/>
            <person name="Barry K."/>
            <person name="Choi C."/>
            <person name="Clum A."/>
            <person name="Coughlan A.Y."/>
            <person name="Deshpande S."/>
            <person name="Douglass A.P."/>
            <person name="Hanson S.J."/>
            <person name="Klenk H.-P."/>
            <person name="Labutti K."/>
            <person name="Lapidus A."/>
            <person name="Lindquist E."/>
            <person name="Lipzen A."/>
            <person name="Meier-Kolthoff J.P."/>
            <person name="Ohm R.A."/>
            <person name="Otillar R.P."/>
            <person name="Pangilinan J."/>
            <person name="Peng Y."/>
            <person name="Rokas A."/>
            <person name="Rosa C.A."/>
            <person name="Scheuner C."/>
            <person name="Sibirny A.A."/>
            <person name="Slot J.C."/>
            <person name="Stielow J.B."/>
            <person name="Sun H."/>
            <person name="Kurtzman C.P."/>
            <person name="Blackwell M."/>
            <person name="Grigoriev I.V."/>
            <person name="Jeffries T.W."/>
        </authorList>
    </citation>
    <scope>NUCLEOTIDE SEQUENCE [LARGE SCALE GENOMIC DNA]</scope>
    <source>
        <strain evidence="3">NRRL YB-2248</strain>
    </source>
</reference>
<dbReference type="CDD" id="cd06257">
    <property type="entry name" value="DnaJ"/>
    <property type="match status" value="1"/>
</dbReference>
<dbReference type="PROSITE" id="PS50076">
    <property type="entry name" value="DNAJ_2"/>
    <property type="match status" value="1"/>
</dbReference>
<dbReference type="Pfam" id="PF00226">
    <property type="entry name" value="DnaJ"/>
    <property type="match status" value="1"/>
</dbReference>
<dbReference type="InterPro" id="IPR001623">
    <property type="entry name" value="DnaJ_domain"/>
</dbReference>
<dbReference type="Proteomes" id="UP000094801">
    <property type="component" value="Unassembled WGS sequence"/>
</dbReference>
<dbReference type="OrthoDB" id="550424at2759"/>
<dbReference type="GO" id="GO:0006457">
    <property type="term" value="P:protein folding"/>
    <property type="evidence" value="ECO:0007669"/>
    <property type="project" value="InterPro"/>
</dbReference>
<dbReference type="AlphaFoldDB" id="A0A1E4T0I9"/>
<dbReference type="InterPro" id="IPR044713">
    <property type="entry name" value="DNJA1/2-like"/>
</dbReference>
<dbReference type="InterPro" id="IPR018253">
    <property type="entry name" value="DnaJ_domain_CS"/>
</dbReference>
<evidence type="ECO:0000313" key="3">
    <source>
        <dbReference type="Proteomes" id="UP000094801"/>
    </source>
</evidence>
<keyword evidence="3" id="KW-1185">Reference proteome</keyword>
<proteinExistence type="predicted"/>
<dbReference type="GO" id="GO:0030544">
    <property type="term" value="F:Hsp70 protein binding"/>
    <property type="evidence" value="ECO:0007669"/>
    <property type="project" value="InterPro"/>
</dbReference>
<dbReference type="SMART" id="SM00271">
    <property type="entry name" value="DnaJ"/>
    <property type="match status" value="1"/>
</dbReference>
<sequence>MVKDTRLYDLLNIQPNVDINQIKKAYKLLALKYHPDKISCLNDKSEATLKFQDITKAYNILSNVEKRKFYDLYGEEIDNDHDNDHLTKCKPSTTTMYTTDLSLSYSNIFNLNPNTHNNNLKKGIDILHTIYCSLKDIYNGCDLKLSLLKKKICY</sequence>
<organism evidence="2 3">
    <name type="scientific">[Candida] arabinofermentans NRRL YB-2248</name>
    <dbReference type="NCBI Taxonomy" id="983967"/>
    <lineage>
        <taxon>Eukaryota</taxon>
        <taxon>Fungi</taxon>
        <taxon>Dikarya</taxon>
        <taxon>Ascomycota</taxon>
        <taxon>Saccharomycotina</taxon>
        <taxon>Pichiomycetes</taxon>
        <taxon>Pichiales</taxon>
        <taxon>Pichiaceae</taxon>
        <taxon>Ogataea</taxon>
        <taxon>Ogataea/Candida clade</taxon>
    </lineage>
</organism>
<dbReference type="SUPFAM" id="SSF46565">
    <property type="entry name" value="Chaperone J-domain"/>
    <property type="match status" value="1"/>
</dbReference>
<protein>
    <recommendedName>
        <fullName evidence="1">J domain-containing protein</fullName>
    </recommendedName>
</protein>
<dbReference type="EMBL" id="KV453853">
    <property type="protein sequence ID" value="ODV85286.1"/>
    <property type="molecule type" value="Genomic_DNA"/>
</dbReference>
<evidence type="ECO:0000259" key="1">
    <source>
        <dbReference type="PROSITE" id="PS50076"/>
    </source>
</evidence>
<feature type="non-terminal residue" evidence="2">
    <location>
        <position position="154"/>
    </location>
</feature>
<dbReference type="PANTHER" id="PTHR43888">
    <property type="entry name" value="DNAJ-LIKE-2, ISOFORM A-RELATED"/>
    <property type="match status" value="1"/>
</dbReference>
<accession>A0A1E4T0I9</accession>
<dbReference type="Gene3D" id="1.10.287.110">
    <property type="entry name" value="DnaJ domain"/>
    <property type="match status" value="1"/>
</dbReference>
<feature type="domain" description="J" evidence="1">
    <location>
        <begin position="6"/>
        <end position="74"/>
    </location>
</feature>